<keyword evidence="2" id="KW-0378">Hydrolase</keyword>
<dbReference type="InterPro" id="IPR051913">
    <property type="entry name" value="GH2_Domain-Containing"/>
</dbReference>
<evidence type="ECO:0000259" key="4">
    <source>
        <dbReference type="Pfam" id="PF00703"/>
    </source>
</evidence>
<sequence>MFKKSLLQYILTMFAILFLLKPFSIKAQTSSNTALPKKFSLNKGWKFHLGDVEFPVVRGHYMSYANAKAGTAWGAAAPDYDDHNWRTLTLPHDWASEQPFDSTANLSQGYRNRGFGWYRRQFKLDSTDRGKYLELQFEGIATYATIWVNGLLVHRNWCGYTSSYIDITPFAKYGDQVNTIAIRVDANAQEGWWYEGAGIYRNTWLIKRESVHIITDGVYANPVKTGATTWTIPGEITIENSGNDTRQVDLEMSLYTPDLKLLTTGHSSIDIKPLCKKASNITLNYSDPRLWSVSIPTLYYVKTIIKIDSQIVDSLITKCGFRTIKFDADSGFYLNNQRLKLQGVCNHQDHAGVGVAVPDSIVAFRLRKLKEMGVNAYRCAHNPPSVQFLNLCDEMGIMVMDENRNFNSSPEYVRQLQWMVRRDRNHPSVILWSVFNEEPMQGSEIGYQMVRRMSHTVKELDTTRPVTAAMNGGLFDPVNVSQAVDVVGFNYQSYAYDRFHKENPTTALTSSEDVSGFMTRGAFTTNKAKHILDSYDTQYAMWGTSQRKGWKLIAERPFIAGNFIWSGFDYHGEPSPFGWPSASSFFGLMDLCGFPKMAYYLHQAQWIKDKPVLHLIPHWNWPADSIGKKIKVMVLSNVESVKLYLNGQLLGEQKVDPYEMNTWMIPYQPGTLKAVGFAKNKQIATDLVATTGDAVSVRISTDRLFINGDGLDALPITVEALDTKGRHVPNASDHIKFTLTGPARIIGLGNGDPNSHEPEKGDQRSLFNGLAQVIIQSNEVNKDTQVTLHAIAKGLKPFVLKIPVKAGRPLLYAPVISSTLLIDKWLMSPMTDQKPDPDQVIAENDMNSWQPTSTGKLTTLTAQYVIFRSSLSKPLANVEKAHLLLKKAAGKAKVYIDGHLAYQKIDQEPADISIEIEQAQLVKQISVLFEGKAGDRIGIMGTVELK</sequence>
<evidence type="ECO:0000256" key="3">
    <source>
        <dbReference type="ARBA" id="ARBA00023295"/>
    </source>
</evidence>
<organism evidence="9 10">
    <name type="scientific">Mucilaginibacter dorajii</name>
    <dbReference type="NCBI Taxonomy" id="692994"/>
    <lineage>
        <taxon>Bacteria</taxon>
        <taxon>Pseudomonadati</taxon>
        <taxon>Bacteroidota</taxon>
        <taxon>Sphingobacteriia</taxon>
        <taxon>Sphingobacteriales</taxon>
        <taxon>Sphingobacteriaceae</taxon>
        <taxon>Mucilaginibacter</taxon>
    </lineage>
</organism>
<feature type="domain" description="DUF4982" evidence="6">
    <location>
        <begin position="627"/>
        <end position="684"/>
    </location>
</feature>
<feature type="domain" description="Beta-mannosidase-like galactose-binding" evidence="8">
    <location>
        <begin position="113"/>
        <end position="190"/>
    </location>
</feature>
<dbReference type="Pfam" id="PF02836">
    <property type="entry name" value="Glyco_hydro_2_C"/>
    <property type="match status" value="2"/>
</dbReference>
<dbReference type="Pfam" id="PF00703">
    <property type="entry name" value="Glyco_hydro_2"/>
    <property type="match status" value="1"/>
</dbReference>
<dbReference type="SUPFAM" id="SSF51445">
    <property type="entry name" value="(Trans)glycosidases"/>
    <property type="match status" value="1"/>
</dbReference>
<feature type="domain" description="Glycoside hydrolase family 2 catalytic" evidence="5">
    <location>
        <begin position="329"/>
        <end position="404"/>
    </location>
</feature>
<name>A0ABP7QYR0_9SPHI</name>
<keyword evidence="10" id="KW-1185">Reference proteome</keyword>
<evidence type="ECO:0000259" key="6">
    <source>
        <dbReference type="Pfam" id="PF16355"/>
    </source>
</evidence>
<dbReference type="Gene3D" id="2.60.120.260">
    <property type="entry name" value="Galactose-binding domain-like"/>
    <property type="match status" value="1"/>
</dbReference>
<dbReference type="InterPro" id="IPR048230">
    <property type="entry name" value="GalA-like"/>
</dbReference>
<dbReference type="SUPFAM" id="SSF49303">
    <property type="entry name" value="beta-Galactosidase/glucuronidase domain"/>
    <property type="match status" value="1"/>
</dbReference>
<evidence type="ECO:0000256" key="2">
    <source>
        <dbReference type="ARBA" id="ARBA00022801"/>
    </source>
</evidence>
<dbReference type="InterPro" id="IPR006101">
    <property type="entry name" value="Glyco_hydro_2"/>
</dbReference>
<dbReference type="InterPro" id="IPR006102">
    <property type="entry name" value="Ig-like_GH2"/>
</dbReference>
<dbReference type="SUPFAM" id="SSF49785">
    <property type="entry name" value="Galactose-binding domain-like"/>
    <property type="match status" value="1"/>
</dbReference>
<protein>
    <submittedName>
        <fullName evidence="9">Beta-galactosidase GalA</fullName>
    </submittedName>
</protein>
<dbReference type="Pfam" id="PF22666">
    <property type="entry name" value="Glyco_hydro_2_N2"/>
    <property type="match status" value="1"/>
</dbReference>
<dbReference type="EMBL" id="BAAAZC010000031">
    <property type="protein sequence ID" value="GAA3989935.1"/>
    <property type="molecule type" value="Genomic_DNA"/>
</dbReference>
<dbReference type="InterPro" id="IPR008979">
    <property type="entry name" value="Galactose-bd-like_sf"/>
</dbReference>
<dbReference type="PROSITE" id="PS00608">
    <property type="entry name" value="GLYCOSYL_HYDROL_F2_2"/>
    <property type="match status" value="1"/>
</dbReference>
<accession>A0ABP7QYR0</accession>
<dbReference type="PRINTS" id="PR00132">
    <property type="entry name" value="GLHYDRLASE2"/>
</dbReference>
<evidence type="ECO:0000256" key="1">
    <source>
        <dbReference type="ARBA" id="ARBA00007401"/>
    </source>
</evidence>
<proteinExistence type="inferred from homology"/>
<dbReference type="InterPro" id="IPR036156">
    <property type="entry name" value="Beta-gal/glucu_dom_sf"/>
</dbReference>
<dbReference type="InterPro" id="IPR023232">
    <property type="entry name" value="Glyco_hydro_2_AS"/>
</dbReference>
<comment type="similarity">
    <text evidence="1">Belongs to the glycosyl hydrolase 2 family.</text>
</comment>
<dbReference type="InterPro" id="IPR013783">
    <property type="entry name" value="Ig-like_fold"/>
</dbReference>
<reference evidence="10" key="1">
    <citation type="journal article" date="2019" name="Int. J. Syst. Evol. Microbiol.">
        <title>The Global Catalogue of Microorganisms (GCM) 10K type strain sequencing project: providing services to taxonomists for standard genome sequencing and annotation.</title>
        <authorList>
            <consortium name="The Broad Institute Genomics Platform"/>
            <consortium name="The Broad Institute Genome Sequencing Center for Infectious Disease"/>
            <person name="Wu L."/>
            <person name="Ma J."/>
        </authorList>
    </citation>
    <scope>NUCLEOTIDE SEQUENCE [LARGE SCALE GENOMIC DNA]</scope>
    <source>
        <strain evidence="10">JCM 16601</strain>
    </source>
</reference>
<keyword evidence="3" id="KW-0326">Glycosidase</keyword>
<evidence type="ECO:0000259" key="7">
    <source>
        <dbReference type="Pfam" id="PF18565"/>
    </source>
</evidence>
<dbReference type="InterPro" id="IPR032311">
    <property type="entry name" value="DUF4982"/>
</dbReference>
<feature type="domain" description="Glycoside hydrolase family 2 immunoglobulin-like beta-sandwich" evidence="4">
    <location>
        <begin position="218"/>
        <end position="322"/>
    </location>
</feature>
<evidence type="ECO:0000259" key="5">
    <source>
        <dbReference type="Pfam" id="PF02836"/>
    </source>
</evidence>
<dbReference type="PANTHER" id="PTHR42732">
    <property type="entry name" value="BETA-GALACTOSIDASE"/>
    <property type="match status" value="1"/>
</dbReference>
<dbReference type="InterPro" id="IPR017853">
    <property type="entry name" value="GH"/>
</dbReference>
<dbReference type="Gene3D" id="2.60.40.10">
    <property type="entry name" value="Immunoglobulins"/>
    <property type="match status" value="3"/>
</dbReference>
<comment type="caution">
    <text evidence="9">The sequence shown here is derived from an EMBL/GenBank/DDBJ whole genome shotgun (WGS) entry which is preliminary data.</text>
</comment>
<dbReference type="Pfam" id="PF16355">
    <property type="entry name" value="DUF4982"/>
    <property type="match status" value="1"/>
</dbReference>
<dbReference type="InterPro" id="IPR054593">
    <property type="entry name" value="Beta-mannosidase-like_N2"/>
</dbReference>
<dbReference type="InterPro" id="IPR006103">
    <property type="entry name" value="Glyco_hydro_2_cat"/>
</dbReference>
<evidence type="ECO:0000313" key="9">
    <source>
        <dbReference type="EMBL" id="GAA3989935.1"/>
    </source>
</evidence>
<feature type="domain" description="Glycoside hydrolase family 2" evidence="7">
    <location>
        <begin position="698"/>
        <end position="797"/>
    </location>
</feature>
<dbReference type="PANTHER" id="PTHR42732:SF1">
    <property type="entry name" value="BETA-MANNOSIDASE"/>
    <property type="match status" value="1"/>
</dbReference>
<evidence type="ECO:0000259" key="8">
    <source>
        <dbReference type="Pfam" id="PF22666"/>
    </source>
</evidence>
<dbReference type="Proteomes" id="UP001500742">
    <property type="component" value="Unassembled WGS sequence"/>
</dbReference>
<dbReference type="Gene3D" id="3.20.20.80">
    <property type="entry name" value="Glycosidases"/>
    <property type="match status" value="1"/>
</dbReference>
<dbReference type="InterPro" id="IPR040605">
    <property type="entry name" value="Glyco_hydro2_dom5"/>
</dbReference>
<feature type="domain" description="Glycoside hydrolase family 2 catalytic" evidence="5">
    <location>
        <begin position="409"/>
        <end position="565"/>
    </location>
</feature>
<dbReference type="NCBIfam" id="NF041462">
    <property type="entry name" value="GalA"/>
    <property type="match status" value="1"/>
</dbReference>
<gene>
    <name evidence="9" type="ORF">GCM10022210_49200</name>
</gene>
<dbReference type="Pfam" id="PF18565">
    <property type="entry name" value="Glyco_hydro2_C5"/>
    <property type="match status" value="1"/>
</dbReference>
<evidence type="ECO:0000313" key="10">
    <source>
        <dbReference type="Proteomes" id="UP001500742"/>
    </source>
</evidence>